<dbReference type="EMBL" id="JACZZA010000014">
    <property type="protein sequence ID" value="MBE1162526.1"/>
    <property type="molecule type" value="Genomic_DNA"/>
</dbReference>
<name>A0ABR9GEP7_9GAMM</name>
<keyword evidence="1" id="KW-0472">Membrane</keyword>
<reference evidence="2 3" key="1">
    <citation type="submission" date="2020-09" db="EMBL/GenBank/DDBJ databases">
        <title>Dyella sp. 7MK23 isolated from forest soil.</title>
        <authorList>
            <person name="Fu J."/>
        </authorList>
    </citation>
    <scope>NUCLEOTIDE SEQUENCE [LARGE SCALE GENOMIC DNA]</scope>
    <source>
        <strain evidence="2 3">7MK23</strain>
    </source>
</reference>
<feature type="transmembrane region" description="Helical" evidence="1">
    <location>
        <begin position="12"/>
        <end position="37"/>
    </location>
</feature>
<accession>A0ABR9GEP7</accession>
<sequence>MPDRSSQCGVSLIEVLVAMLVLSVGLMGAGGMLAMSARSTHSAYLRSQVTLLAQGMADRMQANPLAVWSGDYDGVYPGAALRDCATGCTPNQLAAYDKGAWSSQLAALLTADTRASIACNSSGLAYLPTAEQLALRPPFGGSCRMTVRWIEQGIGALGFADGGHARQTFAWEFQP</sequence>
<evidence type="ECO:0000256" key="1">
    <source>
        <dbReference type="SAM" id="Phobius"/>
    </source>
</evidence>
<keyword evidence="3" id="KW-1185">Reference proteome</keyword>
<evidence type="ECO:0000313" key="3">
    <source>
        <dbReference type="Proteomes" id="UP000651010"/>
    </source>
</evidence>
<dbReference type="NCBIfam" id="TIGR02523">
    <property type="entry name" value="type_IV_pilV"/>
    <property type="match status" value="1"/>
</dbReference>
<evidence type="ECO:0000313" key="2">
    <source>
        <dbReference type="EMBL" id="MBE1162526.1"/>
    </source>
</evidence>
<gene>
    <name evidence="2" type="primary">pilV</name>
    <name evidence="2" type="ORF">IGX34_19240</name>
</gene>
<comment type="caution">
    <text evidence="2">The sequence shown here is derived from an EMBL/GenBank/DDBJ whole genome shotgun (WGS) entry which is preliminary data.</text>
</comment>
<dbReference type="NCBIfam" id="TIGR02532">
    <property type="entry name" value="IV_pilin_GFxxxE"/>
    <property type="match status" value="1"/>
</dbReference>
<keyword evidence="1" id="KW-0812">Transmembrane</keyword>
<keyword evidence="1" id="KW-1133">Transmembrane helix</keyword>
<proteinExistence type="predicted"/>
<dbReference type="InterPro" id="IPR013362">
    <property type="entry name" value="Pilus_4_PilV"/>
</dbReference>
<organism evidence="2 3">
    <name type="scientific">Dyella acidiphila</name>
    <dbReference type="NCBI Taxonomy" id="2775866"/>
    <lineage>
        <taxon>Bacteria</taxon>
        <taxon>Pseudomonadati</taxon>
        <taxon>Pseudomonadota</taxon>
        <taxon>Gammaproteobacteria</taxon>
        <taxon>Lysobacterales</taxon>
        <taxon>Rhodanobacteraceae</taxon>
        <taxon>Dyella</taxon>
    </lineage>
</organism>
<dbReference type="RefSeq" id="WP_192557368.1">
    <property type="nucleotide sequence ID" value="NZ_JACZZA010000014.1"/>
</dbReference>
<dbReference type="Pfam" id="PF07963">
    <property type="entry name" value="N_methyl"/>
    <property type="match status" value="1"/>
</dbReference>
<dbReference type="InterPro" id="IPR012902">
    <property type="entry name" value="N_methyl_site"/>
</dbReference>
<protein>
    <submittedName>
        <fullName evidence="2">Type IV pilus modification protein PilV</fullName>
    </submittedName>
</protein>
<dbReference type="Proteomes" id="UP000651010">
    <property type="component" value="Unassembled WGS sequence"/>
</dbReference>